<keyword evidence="11" id="KW-0966">Cell projection</keyword>
<keyword evidence="6" id="KW-0145">Chemotaxis</keyword>
<keyword evidence="4" id="KW-0813">Transport</keyword>
<evidence type="ECO:0000256" key="4">
    <source>
        <dbReference type="ARBA" id="ARBA00022448"/>
    </source>
</evidence>
<keyword evidence="9" id="KW-0472">Membrane</keyword>
<evidence type="ECO:0000256" key="7">
    <source>
        <dbReference type="ARBA" id="ARBA00022795"/>
    </source>
</evidence>
<reference evidence="11 12" key="1">
    <citation type="submission" date="2016-10" db="EMBL/GenBank/DDBJ databases">
        <authorList>
            <person name="de Groot N.N."/>
        </authorList>
    </citation>
    <scope>NUCLEOTIDE SEQUENCE [LARGE SCALE GENOMIC DNA]</scope>
    <source>
        <strain evidence="11 12">DSM 22489</strain>
    </source>
</reference>
<keyword evidence="7" id="KW-1005">Bacterial flagellum biogenesis</keyword>
<comment type="subcellular location">
    <subcellularLocation>
        <location evidence="1">Cell membrane</location>
        <topology evidence="1">Peripheral membrane protein</topology>
        <orientation evidence="1">Cytoplasmic side</orientation>
    </subcellularLocation>
</comment>
<sequence>MAFKFPLATVLRVRLMREEREERLLQQILFQIQQVMTKIAGIDAELERVNGHRTGHVFKPMSAHHLQGTYGELAYLRQSRVESESNLAKLEDLKDKQLAIYEAARRDRKMLTEMHDKQKNTFLFEAAKQEQRSVDEYFSSLRSRKAM</sequence>
<keyword evidence="11" id="KW-0282">Flagellum</keyword>
<dbReference type="GO" id="GO:0071973">
    <property type="term" value="P:bacterial-type flagellum-dependent cell motility"/>
    <property type="evidence" value="ECO:0007669"/>
    <property type="project" value="InterPro"/>
</dbReference>
<keyword evidence="11" id="KW-0969">Cilium</keyword>
<keyword evidence="8" id="KW-0653">Protein transport</keyword>
<evidence type="ECO:0000256" key="1">
    <source>
        <dbReference type="ARBA" id="ARBA00004413"/>
    </source>
</evidence>
<evidence type="ECO:0000313" key="12">
    <source>
        <dbReference type="Proteomes" id="UP000236728"/>
    </source>
</evidence>
<organism evidence="11 12">
    <name type="scientific">Bryocella elongata</name>
    <dbReference type="NCBI Taxonomy" id="863522"/>
    <lineage>
        <taxon>Bacteria</taxon>
        <taxon>Pseudomonadati</taxon>
        <taxon>Acidobacteriota</taxon>
        <taxon>Terriglobia</taxon>
        <taxon>Terriglobales</taxon>
        <taxon>Acidobacteriaceae</taxon>
        <taxon>Bryocella</taxon>
    </lineage>
</organism>
<dbReference type="InterPro" id="IPR053716">
    <property type="entry name" value="Flag_assembly_chemotaxis_eff"/>
</dbReference>
<keyword evidence="5" id="KW-1003">Cell membrane</keyword>
<keyword evidence="10" id="KW-1006">Bacterial flagellum protein export</keyword>
<dbReference type="Proteomes" id="UP000236728">
    <property type="component" value="Unassembled WGS sequence"/>
</dbReference>
<evidence type="ECO:0000256" key="2">
    <source>
        <dbReference type="ARBA" id="ARBA00010004"/>
    </source>
</evidence>
<evidence type="ECO:0000256" key="5">
    <source>
        <dbReference type="ARBA" id="ARBA00022475"/>
    </source>
</evidence>
<comment type="similarity">
    <text evidence="2">Belongs to the FliJ family.</text>
</comment>
<dbReference type="GO" id="GO:0006935">
    <property type="term" value="P:chemotaxis"/>
    <property type="evidence" value="ECO:0007669"/>
    <property type="project" value="UniProtKB-KW"/>
</dbReference>
<dbReference type="GO" id="GO:0044781">
    <property type="term" value="P:bacterial-type flagellum organization"/>
    <property type="evidence" value="ECO:0007669"/>
    <property type="project" value="UniProtKB-KW"/>
</dbReference>
<accession>A0A1H5TKB4</accession>
<dbReference type="GO" id="GO:0009288">
    <property type="term" value="C:bacterial-type flagellum"/>
    <property type="evidence" value="ECO:0007669"/>
    <property type="project" value="InterPro"/>
</dbReference>
<evidence type="ECO:0000313" key="11">
    <source>
        <dbReference type="EMBL" id="SEF62628.1"/>
    </source>
</evidence>
<evidence type="ECO:0000256" key="9">
    <source>
        <dbReference type="ARBA" id="ARBA00023136"/>
    </source>
</evidence>
<dbReference type="AlphaFoldDB" id="A0A1H5TKB4"/>
<dbReference type="InterPro" id="IPR012823">
    <property type="entry name" value="Flagell_FliJ"/>
</dbReference>
<dbReference type="NCBIfam" id="TIGR02473">
    <property type="entry name" value="flagell_FliJ"/>
    <property type="match status" value="1"/>
</dbReference>
<keyword evidence="12" id="KW-1185">Reference proteome</keyword>
<dbReference type="GO" id="GO:0015031">
    <property type="term" value="P:protein transport"/>
    <property type="evidence" value="ECO:0007669"/>
    <property type="project" value="UniProtKB-KW"/>
</dbReference>
<dbReference type="Gene3D" id="1.10.287.1700">
    <property type="match status" value="1"/>
</dbReference>
<evidence type="ECO:0000256" key="3">
    <source>
        <dbReference type="ARBA" id="ARBA00020392"/>
    </source>
</evidence>
<gene>
    <name evidence="11" type="ORF">SAMN05421819_0626</name>
</gene>
<proteinExistence type="inferred from homology"/>
<dbReference type="GO" id="GO:0005886">
    <property type="term" value="C:plasma membrane"/>
    <property type="evidence" value="ECO:0007669"/>
    <property type="project" value="UniProtKB-SubCell"/>
</dbReference>
<dbReference type="EMBL" id="FNVA01000001">
    <property type="protein sequence ID" value="SEF62628.1"/>
    <property type="molecule type" value="Genomic_DNA"/>
</dbReference>
<dbReference type="RefSeq" id="WP_103931531.1">
    <property type="nucleotide sequence ID" value="NZ_FNVA01000001.1"/>
</dbReference>
<evidence type="ECO:0000256" key="6">
    <source>
        <dbReference type="ARBA" id="ARBA00022500"/>
    </source>
</evidence>
<evidence type="ECO:0000256" key="10">
    <source>
        <dbReference type="ARBA" id="ARBA00023225"/>
    </source>
</evidence>
<dbReference type="Pfam" id="PF02050">
    <property type="entry name" value="FliJ"/>
    <property type="match status" value="1"/>
</dbReference>
<name>A0A1H5TKB4_9BACT</name>
<protein>
    <recommendedName>
        <fullName evidence="3">Flagellar FliJ protein</fullName>
    </recommendedName>
</protein>
<evidence type="ECO:0000256" key="8">
    <source>
        <dbReference type="ARBA" id="ARBA00022927"/>
    </source>
</evidence>